<dbReference type="InterPro" id="IPR011037">
    <property type="entry name" value="Pyrv_Knase-like_insert_dom_sf"/>
</dbReference>
<proteinExistence type="predicted"/>
<dbReference type="EMBL" id="AQQY01000005">
    <property type="protein sequence ID" value="KCV82133.1"/>
    <property type="molecule type" value="Genomic_DNA"/>
</dbReference>
<dbReference type="OrthoDB" id="581532at2"/>
<dbReference type="GO" id="GO:0030151">
    <property type="term" value="F:molybdenum ion binding"/>
    <property type="evidence" value="ECO:0007669"/>
    <property type="project" value="InterPro"/>
</dbReference>
<dbReference type="SUPFAM" id="SSF50800">
    <property type="entry name" value="PK beta-barrel domain-like"/>
    <property type="match status" value="1"/>
</dbReference>
<dbReference type="PROSITE" id="PS51340">
    <property type="entry name" value="MOSC"/>
    <property type="match status" value="1"/>
</dbReference>
<feature type="domain" description="MOSC" evidence="1">
    <location>
        <begin position="140"/>
        <end position="293"/>
    </location>
</feature>
<dbReference type="STRING" id="1461693.ATO10_09818"/>
<protein>
    <submittedName>
        <fullName evidence="2">MOSC domain-containing protein-containing proteincontaining protein</fullName>
    </submittedName>
</protein>
<dbReference type="Proteomes" id="UP000024836">
    <property type="component" value="Unassembled WGS sequence"/>
</dbReference>
<dbReference type="Pfam" id="PF03476">
    <property type="entry name" value="MOSC_N"/>
    <property type="match status" value="1"/>
</dbReference>
<keyword evidence="3" id="KW-1185">Reference proteome</keyword>
<accession>A0A058ZKN7</accession>
<organism evidence="2 3">
    <name type="scientific">Actibacterium atlanticum</name>
    <dbReference type="NCBI Taxonomy" id="1461693"/>
    <lineage>
        <taxon>Bacteria</taxon>
        <taxon>Pseudomonadati</taxon>
        <taxon>Pseudomonadota</taxon>
        <taxon>Alphaproteobacteria</taxon>
        <taxon>Rhodobacterales</taxon>
        <taxon>Roseobacteraceae</taxon>
        <taxon>Actibacterium</taxon>
    </lineage>
</organism>
<dbReference type="AlphaFoldDB" id="A0A058ZKN7"/>
<comment type="caution">
    <text evidence="2">The sequence shown here is derived from an EMBL/GenBank/DDBJ whole genome shotgun (WGS) entry which is preliminary data.</text>
</comment>
<dbReference type="InterPro" id="IPR005303">
    <property type="entry name" value="MOCOS_middle"/>
</dbReference>
<dbReference type="eggNOG" id="COG3217">
    <property type="taxonomic scope" value="Bacteria"/>
</dbReference>
<dbReference type="GO" id="GO:0030170">
    <property type="term" value="F:pyridoxal phosphate binding"/>
    <property type="evidence" value="ECO:0007669"/>
    <property type="project" value="InterPro"/>
</dbReference>
<name>A0A058ZKN7_9RHOB</name>
<dbReference type="GO" id="GO:0003824">
    <property type="term" value="F:catalytic activity"/>
    <property type="evidence" value="ECO:0007669"/>
    <property type="project" value="InterPro"/>
</dbReference>
<sequence length="294" mass="30979">MTQVGRITEICRYPIKSMAGETLESADLTSAGICGDRALAMLDAETGKVASAKNVRDFPDLMACHAAFETPPIPGQPLPNVEITLANGQALDSKAADADQSLSDFFGREVRLIGDAPDDFMVDQYHPDLPDLNPAGNRDIVVPQPLGASLFRALGQQAPLGPESLQDLFPLSVMTTSTVNALLDRAPSMDFSTARFRMNVIVETTDAGPVENGWCGQAGALGETIIHFAMPDPRCVMVTRPTGGLSEDTGVLRSITAANRLEIPGIGAYPCAGVYAVIAQGGPIRLGDTLALQG</sequence>
<dbReference type="RefSeq" id="WP_035250961.1">
    <property type="nucleotide sequence ID" value="NZ_AQQY01000005.1"/>
</dbReference>
<evidence type="ECO:0000313" key="3">
    <source>
        <dbReference type="Proteomes" id="UP000024836"/>
    </source>
</evidence>
<evidence type="ECO:0000259" key="1">
    <source>
        <dbReference type="PROSITE" id="PS51340"/>
    </source>
</evidence>
<evidence type="ECO:0000313" key="2">
    <source>
        <dbReference type="EMBL" id="KCV82133.1"/>
    </source>
</evidence>
<reference evidence="2 3" key="1">
    <citation type="submission" date="2013-04" db="EMBL/GenBank/DDBJ databases">
        <title>Shimia sp. 22II-S11-Z10 Genome Sequencing.</title>
        <authorList>
            <person name="Lai Q."/>
            <person name="Li G."/>
            <person name="Shao Z."/>
        </authorList>
    </citation>
    <scope>NUCLEOTIDE SEQUENCE [LARGE SCALE GENOMIC DNA]</scope>
    <source>
        <strain evidence="3">22II-S11-Z10</strain>
    </source>
</reference>
<dbReference type="Pfam" id="PF03473">
    <property type="entry name" value="MOSC"/>
    <property type="match status" value="1"/>
</dbReference>
<gene>
    <name evidence="2" type="ORF">ATO10_09818</name>
</gene>
<dbReference type="InterPro" id="IPR005302">
    <property type="entry name" value="MoCF_Sase_C"/>
</dbReference>